<keyword evidence="4 9" id="KW-0812">Transmembrane</keyword>
<comment type="subcellular location">
    <subcellularLocation>
        <location evidence="1">Mitochondrion membrane</location>
        <topology evidence="1">Multi-pass membrane protein</topology>
    </subcellularLocation>
</comment>
<name>A0A1V9YFG9_ACHHY</name>
<feature type="repeat" description="Solcar" evidence="9">
    <location>
        <begin position="118"/>
        <end position="210"/>
    </location>
</feature>
<evidence type="ECO:0000256" key="1">
    <source>
        <dbReference type="ARBA" id="ARBA00004225"/>
    </source>
</evidence>
<dbReference type="InterPro" id="IPR023395">
    <property type="entry name" value="MCP_dom_sf"/>
</dbReference>
<feature type="repeat" description="Solcar" evidence="9">
    <location>
        <begin position="306"/>
        <end position="397"/>
    </location>
</feature>
<evidence type="ECO:0000256" key="5">
    <source>
        <dbReference type="ARBA" id="ARBA00022737"/>
    </source>
</evidence>
<sequence length="608" mass="64594">MADEQKQPQAAQGSAPVKSFLSGGFGGMCLVAAGHPLDLIKVNMQTMPTPKAGEAPLYTSAMDCARKIVAKDGPKGLYRGMTAPLVGVTPIFAICFWGYDMGALIARKAANMNDTDKLSMNQIMFAGGFSAIPTTIVMSPGERIKCLLQIQSQAVARGEAPKYSGMGDCAKQLYRTGGISSLYRGWEATLLRDVPGSIGYFGGYEGVKRLLTPSGQSPEDLNAFRTFIAGGLAGVINWVVAIPPDVIKSRIQTAPEGTYRGSGILDAYRHLIQTEGHAALFKGVGPAMARAFPANAACFLGMEFSKKLLTSFLSGGFGGMCLVAAGHPLDLIKVNMQTMPVPTAGEVPMYSNAMDCARKIVTKDGPRGLYRGLVAPLATITPIFATYFWGYDLGALIARKAANMNDTDKLSMAQILFAGGFSAIPTTVVMSPGERIKCLLQIQAQAVARGETPQYSGMIDCAKQLYRHGGISSVMRGWEATLLRDIPGSVGYFGGYEGFKRLLTPIGGSTDDLSALRIFLSGGMGGVINWIVAIPPDVIKSRIQTAPEGTYRGSGILDAYRQLVQTEGHAALFKGMGPAMARAFPANAACFLGMEFSKKLLTVLGVNY</sequence>
<accession>A0A1V9YFG9</accession>
<feature type="transmembrane region" description="Helical" evidence="10">
    <location>
        <begin position="119"/>
        <end position="138"/>
    </location>
</feature>
<dbReference type="PANTHER" id="PTHR45624">
    <property type="entry name" value="MITOCHONDRIAL BASIC AMINO ACIDS TRANSPORTER-RELATED"/>
    <property type="match status" value="1"/>
</dbReference>
<proteinExistence type="inferred from homology"/>
<evidence type="ECO:0000256" key="7">
    <source>
        <dbReference type="ARBA" id="ARBA00023128"/>
    </source>
</evidence>
<evidence type="ECO:0000256" key="3">
    <source>
        <dbReference type="ARBA" id="ARBA00022448"/>
    </source>
</evidence>
<dbReference type="GO" id="GO:0031966">
    <property type="term" value="C:mitochondrial membrane"/>
    <property type="evidence" value="ECO:0007669"/>
    <property type="project" value="UniProtKB-SubCell"/>
</dbReference>
<dbReference type="EMBL" id="JNBR01001860">
    <property type="protein sequence ID" value="OQR84449.1"/>
    <property type="molecule type" value="Genomic_DNA"/>
</dbReference>
<dbReference type="STRING" id="1202772.A0A1V9YFG9"/>
<feature type="repeat" description="Solcar" evidence="9">
    <location>
        <begin position="513"/>
        <end position="600"/>
    </location>
</feature>
<evidence type="ECO:0000256" key="6">
    <source>
        <dbReference type="ARBA" id="ARBA00022989"/>
    </source>
</evidence>
<dbReference type="InterPro" id="IPR018108">
    <property type="entry name" value="MCP_transmembrane"/>
</dbReference>
<gene>
    <name evidence="11" type="ORF">ACHHYP_13359</name>
</gene>
<dbReference type="Gene3D" id="1.50.40.10">
    <property type="entry name" value="Mitochondrial carrier domain"/>
    <property type="match status" value="4"/>
</dbReference>
<feature type="repeat" description="Solcar" evidence="9">
    <location>
        <begin position="14"/>
        <end position="105"/>
    </location>
</feature>
<evidence type="ECO:0000313" key="12">
    <source>
        <dbReference type="Proteomes" id="UP000243579"/>
    </source>
</evidence>
<comment type="similarity">
    <text evidence="2">Belongs to the mitochondrial carrier (TC 2.A.29) family.</text>
</comment>
<dbReference type="SUPFAM" id="SSF103506">
    <property type="entry name" value="Mitochondrial carrier"/>
    <property type="match status" value="2"/>
</dbReference>
<dbReference type="Pfam" id="PF00153">
    <property type="entry name" value="Mito_carr"/>
    <property type="match status" value="5"/>
</dbReference>
<feature type="repeat" description="Solcar" evidence="9">
    <location>
        <begin position="221"/>
        <end position="305"/>
    </location>
</feature>
<keyword evidence="3" id="KW-0813">Transport</keyword>
<evidence type="ECO:0000256" key="10">
    <source>
        <dbReference type="SAM" id="Phobius"/>
    </source>
</evidence>
<keyword evidence="6 10" id="KW-1133">Transmembrane helix</keyword>
<protein>
    <submittedName>
        <fullName evidence="11">Mitochondrial carnitine/acylcarnitine carrier protein</fullName>
    </submittedName>
</protein>
<dbReference type="GO" id="GO:1902603">
    <property type="term" value="P:carnitine transmembrane transport"/>
    <property type="evidence" value="ECO:0007669"/>
    <property type="project" value="TreeGrafter"/>
</dbReference>
<dbReference type="GO" id="GO:0006839">
    <property type="term" value="P:mitochondrial transport"/>
    <property type="evidence" value="ECO:0007669"/>
    <property type="project" value="TreeGrafter"/>
</dbReference>
<evidence type="ECO:0000256" key="8">
    <source>
        <dbReference type="ARBA" id="ARBA00023136"/>
    </source>
</evidence>
<evidence type="ECO:0000256" key="2">
    <source>
        <dbReference type="ARBA" id="ARBA00006375"/>
    </source>
</evidence>
<feature type="transmembrane region" description="Helical" evidence="10">
    <location>
        <begin position="76"/>
        <end position="99"/>
    </location>
</feature>
<keyword evidence="7" id="KW-0496">Mitochondrion</keyword>
<dbReference type="InterPro" id="IPR050567">
    <property type="entry name" value="Mitochondrial_Carrier"/>
</dbReference>
<organism evidence="11 12">
    <name type="scientific">Achlya hypogyna</name>
    <name type="common">Oomycete</name>
    <name type="synonym">Protoachlya hypogyna</name>
    <dbReference type="NCBI Taxonomy" id="1202772"/>
    <lineage>
        <taxon>Eukaryota</taxon>
        <taxon>Sar</taxon>
        <taxon>Stramenopiles</taxon>
        <taxon>Oomycota</taxon>
        <taxon>Saprolegniomycetes</taxon>
        <taxon>Saprolegniales</taxon>
        <taxon>Achlyaceae</taxon>
        <taxon>Achlya</taxon>
    </lineage>
</organism>
<dbReference type="AlphaFoldDB" id="A0A1V9YFG9"/>
<comment type="caution">
    <text evidence="11">The sequence shown here is derived from an EMBL/GenBank/DDBJ whole genome shotgun (WGS) entry which is preliminary data.</text>
</comment>
<feature type="transmembrane region" description="Helical" evidence="10">
    <location>
        <begin position="368"/>
        <end position="390"/>
    </location>
</feature>
<evidence type="ECO:0000256" key="4">
    <source>
        <dbReference type="ARBA" id="ARBA00022692"/>
    </source>
</evidence>
<dbReference type="PANTHER" id="PTHR45624:SF4">
    <property type="entry name" value="CONGESTED-LIKE TRACHEA PROTEIN-RELATED"/>
    <property type="match status" value="1"/>
</dbReference>
<feature type="repeat" description="Solcar" evidence="9">
    <location>
        <begin position="410"/>
        <end position="502"/>
    </location>
</feature>
<keyword evidence="12" id="KW-1185">Reference proteome</keyword>
<keyword evidence="8 9" id="KW-0472">Membrane</keyword>
<dbReference type="PROSITE" id="PS50920">
    <property type="entry name" value="SOLCAR"/>
    <property type="match status" value="6"/>
</dbReference>
<evidence type="ECO:0000256" key="9">
    <source>
        <dbReference type="PROSITE-ProRule" id="PRU00282"/>
    </source>
</evidence>
<dbReference type="OrthoDB" id="14252at2759"/>
<dbReference type="GO" id="GO:0015227">
    <property type="term" value="F:O-acyl-L-carnitine transmembrane transporter activity"/>
    <property type="evidence" value="ECO:0007669"/>
    <property type="project" value="TreeGrafter"/>
</dbReference>
<keyword evidence="5" id="KW-0677">Repeat</keyword>
<evidence type="ECO:0000313" key="11">
    <source>
        <dbReference type="EMBL" id="OQR84449.1"/>
    </source>
</evidence>
<reference evidence="11 12" key="1">
    <citation type="journal article" date="2014" name="Genome Biol. Evol.">
        <title>The secreted proteins of Achlya hypogyna and Thraustotheca clavata identify the ancestral oomycete secretome and reveal gene acquisitions by horizontal gene transfer.</title>
        <authorList>
            <person name="Misner I."/>
            <person name="Blouin N."/>
            <person name="Leonard G."/>
            <person name="Richards T.A."/>
            <person name="Lane C.E."/>
        </authorList>
    </citation>
    <scope>NUCLEOTIDE SEQUENCE [LARGE SCALE GENOMIC DNA]</scope>
    <source>
        <strain evidence="11 12">ATCC 48635</strain>
    </source>
</reference>
<dbReference type="Proteomes" id="UP000243579">
    <property type="component" value="Unassembled WGS sequence"/>
</dbReference>
<feature type="transmembrane region" description="Helical" evidence="10">
    <location>
        <begin position="410"/>
        <end position="430"/>
    </location>
</feature>